<reference evidence="6" key="1">
    <citation type="journal article" date="2019" name="Int. J. Syst. Evol. Microbiol.">
        <title>The Global Catalogue of Microorganisms (GCM) 10K type strain sequencing project: providing services to taxonomists for standard genome sequencing and annotation.</title>
        <authorList>
            <consortium name="The Broad Institute Genomics Platform"/>
            <consortium name="The Broad Institute Genome Sequencing Center for Infectious Disease"/>
            <person name="Wu L."/>
            <person name="Ma J."/>
        </authorList>
    </citation>
    <scope>NUCLEOTIDE SEQUENCE [LARGE SCALE GENOMIC DNA]</scope>
    <source>
        <strain evidence="6">JCM 16545</strain>
    </source>
</reference>
<accession>A0ABW5E5I1</accession>
<evidence type="ECO:0000313" key="6">
    <source>
        <dbReference type="Proteomes" id="UP001597297"/>
    </source>
</evidence>
<evidence type="ECO:0000256" key="3">
    <source>
        <dbReference type="ARBA" id="ARBA00023163"/>
    </source>
</evidence>
<dbReference type="PROSITE" id="PS50949">
    <property type="entry name" value="HTH_GNTR"/>
    <property type="match status" value="1"/>
</dbReference>
<proteinExistence type="predicted"/>
<dbReference type="InterPro" id="IPR036390">
    <property type="entry name" value="WH_DNA-bd_sf"/>
</dbReference>
<dbReference type="Gene3D" id="1.10.10.10">
    <property type="entry name" value="Winged helix-like DNA-binding domain superfamily/Winged helix DNA-binding domain"/>
    <property type="match status" value="1"/>
</dbReference>
<name>A0ABW5E5I1_9BACT</name>
<feature type="domain" description="HTH gntR-type" evidence="4">
    <location>
        <begin position="14"/>
        <end position="67"/>
    </location>
</feature>
<evidence type="ECO:0000256" key="1">
    <source>
        <dbReference type="ARBA" id="ARBA00023015"/>
    </source>
</evidence>
<protein>
    <submittedName>
        <fullName evidence="5">Winged helix-turn-helix domain-containing protein</fullName>
    </submittedName>
</protein>
<dbReference type="InterPro" id="IPR036388">
    <property type="entry name" value="WH-like_DNA-bd_sf"/>
</dbReference>
<keyword evidence="2" id="KW-0238">DNA-binding</keyword>
<dbReference type="PANTHER" id="PTHR43537">
    <property type="entry name" value="TRANSCRIPTIONAL REGULATOR, GNTR FAMILY"/>
    <property type="match status" value="1"/>
</dbReference>
<dbReference type="SUPFAM" id="SSF46785">
    <property type="entry name" value="Winged helix' DNA-binding domain"/>
    <property type="match status" value="1"/>
</dbReference>
<dbReference type="Proteomes" id="UP001597297">
    <property type="component" value="Unassembled WGS sequence"/>
</dbReference>
<evidence type="ECO:0000259" key="4">
    <source>
        <dbReference type="PROSITE" id="PS50949"/>
    </source>
</evidence>
<dbReference type="CDD" id="cd07377">
    <property type="entry name" value="WHTH_GntR"/>
    <property type="match status" value="1"/>
</dbReference>
<evidence type="ECO:0000256" key="2">
    <source>
        <dbReference type="ARBA" id="ARBA00023125"/>
    </source>
</evidence>
<organism evidence="5 6">
    <name type="scientific">Rubritalea spongiae</name>
    <dbReference type="NCBI Taxonomy" id="430797"/>
    <lineage>
        <taxon>Bacteria</taxon>
        <taxon>Pseudomonadati</taxon>
        <taxon>Verrucomicrobiota</taxon>
        <taxon>Verrucomicrobiia</taxon>
        <taxon>Verrucomicrobiales</taxon>
        <taxon>Rubritaleaceae</taxon>
        <taxon>Rubritalea</taxon>
    </lineage>
</organism>
<dbReference type="SMART" id="SM00345">
    <property type="entry name" value="HTH_GNTR"/>
    <property type="match status" value="1"/>
</dbReference>
<keyword evidence="1" id="KW-0805">Transcription regulation</keyword>
<evidence type="ECO:0000313" key="5">
    <source>
        <dbReference type="EMBL" id="MFD2276725.1"/>
    </source>
</evidence>
<comment type="caution">
    <text evidence="5">The sequence shown here is derived from an EMBL/GenBank/DDBJ whole genome shotgun (WGS) entry which is preliminary data.</text>
</comment>
<dbReference type="Pfam" id="PF00392">
    <property type="entry name" value="GntR"/>
    <property type="match status" value="1"/>
</dbReference>
<dbReference type="PANTHER" id="PTHR43537:SF5">
    <property type="entry name" value="UXU OPERON TRANSCRIPTIONAL REGULATOR"/>
    <property type="match status" value="1"/>
</dbReference>
<keyword evidence="6" id="KW-1185">Reference proteome</keyword>
<dbReference type="EMBL" id="JBHUJC010000026">
    <property type="protein sequence ID" value="MFD2276725.1"/>
    <property type="molecule type" value="Genomic_DNA"/>
</dbReference>
<dbReference type="InterPro" id="IPR000524">
    <property type="entry name" value="Tscrpt_reg_HTH_GntR"/>
</dbReference>
<gene>
    <name evidence="5" type="ORF">ACFSQZ_09620</name>
</gene>
<dbReference type="PRINTS" id="PR00035">
    <property type="entry name" value="HTHGNTR"/>
</dbReference>
<sequence>MNRGSDIPNVTRQVLLSEGVELALEKRILSGELEEGQRLPSEGKLCEEYGVSRTALREALRQRVAEG</sequence>
<dbReference type="RefSeq" id="WP_377136880.1">
    <property type="nucleotide sequence ID" value="NZ_JBHUJC010000026.1"/>
</dbReference>
<keyword evidence="3" id="KW-0804">Transcription</keyword>